<name>A0A132BXP4_9RHOB</name>
<feature type="domain" description="SAM-dependent MTase RsmB/NOP-type" evidence="6">
    <location>
        <begin position="136"/>
        <end position="391"/>
    </location>
</feature>
<gene>
    <name evidence="7" type="primary">rsmB_2</name>
    <name evidence="7" type="ORF">TRIHO_25580</name>
</gene>
<evidence type="ECO:0000256" key="5">
    <source>
        <dbReference type="PROSITE-ProRule" id="PRU01023"/>
    </source>
</evidence>
<dbReference type="GO" id="GO:0008173">
    <property type="term" value="F:RNA methyltransferase activity"/>
    <property type="evidence" value="ECO:0007669"/>
    <property type="project" value="InterPro"/>
</dbReference>
<sequence>MTPGARVQAAIEILDEILAGTPAEKSLTNWGRRSRFAGSKDRAAVRDHVFHALRCMRSHAALGGAMSGRGLLIGGLRDAGVDPSQLFTAEGHAPGVLAEAELEQPPLDAESAEGLDIPDWLWPLFCKSLGAEAQAAAAVLRTRAPVFLRVNLTKIERADAILRLAQEEVVTLPHDASATALEVTEGARRVKNTQCYLQGLVELQDAASQAVVDTLPLQDGQRVLDFCAGGGGKTLAMAGRAQLSLFAHDVDPRRMTDVPNRAERAGVQITCLTTEELATTGPFDVVFCDAPCSGSGSWRRDPEGKWRLTSDRLEELVALQAEILDQAAMLVSPDGVLAFATCSMLDVENGLQSRAFVARTPGWKIAQEAAWHVQNGTDGFYVSVFQRTKTG</sequence>
<dbReference type="InterPro" id="IPR029063">
    <property type="entry name" value="SAM-dependent_MTases_sf"/>
</dbReference>
<keyword evidence="8" id="KW-1185">Reference proteome</keyword>
<evidence type="ECO:0000313" key="7">
    <source>
        <dbReference type="EMBL" id="KUP92587.1"/>
    </source>
</evidence>
<comment type="similarity">
    <text evidence="5">Belongs to the class I-like SAM-binding methyltransferase superfamily. RsmB/NOP family.</text>
</comment>
<dbReference type="PANTHER" id="PTHR22807">
    <property type="entry name" value="NOP2 YEAST -RELATED NOL1/NOP2/FMU SUN DOMAIN-CONTAINING"/>
    <property type="match status" value="1"/>
</dbReference>
<keyword evidence="4 5" id="KW-0694">RNA-binding</keyword>
<feature type="binding site" evidence="5">
    <location>
        <position position="249"/>
    </location>
    <ligand>
        <name>S-adenosyl-L-methionine</name>
        <dbReference type="ChEBI" id="CHEBI:59789"/>
    </ligand>
</feature>
<accession>A0A132BXP4</accession>
<dbReference type="PROSITE" id="PS51686">
    <property type="entry name" value="SAM_MT_RSMB_NOP"/>
    <property type="match status" value="1"/>
</dbReference>
<feature type="active site" description="Nucleophile" evidence="5">
    <location>
        <position position="342"/>
    </location>
</feature>
<organism evidence="7 8">
    <name type="scientific">Tritonibacter horizontis</name>
    <dbReference type="NCBI Taxonomy" id="1768241"/>
    <lineage>
        <taxon>Bacteria</taxon>
        <taxon>Pseudomonadati</taxon>
        <taxon>Pseudomonadota</taxon>
        <taxon>Alphaproteobacteria</taxon>
        <taxon>Rhodobacterales</taxon>
        <taxon>Paracoccaceae</taxon>
        <taxon>Tritonibacter</taxon>
    </lineage>
</organism>
<dbReference type="PRINTS" id="PR02008">
    <property type="entry name" value="RCMTFAMILY"/>
</dbReference>
<dbReference type="OrthoDB" id="9810297at2"/>
<keyword evidence="3 5" id="KW-0949">S-adenosyl-L-methionine</keyword>
<dbReference type="Pfam" id="PF22458">
    <property type="entry name" value="RsmF-B_ferredox"/>
    <property type="match status" value="1"/>
</dbReference>
<dbReference type="RefSeq" id="WP_068244164.1">
    <property type="nucleotide sequence ID" value="NZ_LPUY01000074.1"/>
</dbReference>
<dbReference type="Proteomes" id="UP000068382">
    <property type="component" value="Unassembled WGS sequence"/>
</dbReference>
<dbReference type="CDD" id="cd02440">
    <property type="entry name" value="AdoMet_MTases"/>
    <property type="match status" value="1"/>
</dbReference>
<keyword evidence="1 5" id="KW-0489">Methyltransferase</keyword>
<dbReference type="GO" id="GO:0001510">
    <property type="term" value="P:RNA methylation"/>
    <property type="evidence" value="ECO:0007669"/>
    <property type="project" value="InterPro"/>
</dbReference>
<comment type="caution">
    <text evidence="5">Lacks conserved residue(s) required for the propagation of feature annotation.</text>
</comment>
<evidence type="ECO:0000313" key="8">
    <source>
        <dbReference type="Proteomes" id="UP000068382"/>
    </source>
</evidence>
<dbReference type="PANTHER" id="PTHR22807:SF53">
    <property type="entry name" value="RIBOSOMAL RNA SMALL SUBUNIT METHYLTRANSFERASE B-RELATED"/>
    <property type="match status" value="1"/>
</dbReference>
<dbReference type="PATRIC" id="fig|1768241.3.peg.2680"/>
<dbReference type="InterPro" id="IPR049560">
    <property type="entry name" value="MeTrfase_RsmB-F_NOP2_cat"/>
</dbReference>
<dbReference type="InterPro" id="IPR001678">
    <property type="entry name" value="MeTrfase_RsmB-F_NOP2_dom"/>
</dbReference>
<proteinExistence type="inferred from homology"/>
<protein>
    <submittedName>
        <fullName evidence="7">Ribosomal RNA small subunit methyltransferase B</fullName>
        <ecNumber evidence="7">2.1.1.176</ecNumber>
    </submittedName>
</protein>
<keyword evidence="2 5" id="KW-0808">Transferase</keyword>
<feature type="binding site" evidence="5">
    <location>
        <position position="289"/>
    </location>
    <ligand>
        <name>S-adenosyl-L-methionine</name>
        <dbReference type="ChEBI" id="CHEBI:59789"/>
    </ligand>
</feature>
<dbReference type="EMBL" id="LPUY01000074">
    <property type="protein sequence ID" value="KUP92587.1"/>
    <property type="molecule type" value="Genomic_DNA"/>
</dbReference>
<evidence type="ECO:0000256" key="1">
    <source>
        <dbReference type="ARBA" id="ARBA00022603"/>
    </source>
</evidence>
<dbReference type="Gene3D" id="3.30.70.1170">
    <property type="entry name" value="Sun protein, domain 3"/>
    <property type="match status" value="1"/>
</dbReference>
<evidence type="ECO:0000256" key="4">
    <source>
        <dbReference type="ARBA" id="ARBA00022884"/>
    </source>
</evidence>
<reference evidence="7 8" key="1">
    <citation type="submission" date="2015-12" db="EMBL/GenBank/DDBJ databases">
        <title>Genome sequence of the marine Rhodobacteraceae strain O3.65, Candidatus Tritonibacter horizontis.</title>
        <authorList>
            <person name="Poehlein A."/>
            <person name="Giebel H.A."/>
            <person name="Voget S."/>
            <person name="Brinkhoff T."/>
        </authorList>
    </citation>
    <scope>NUCLEOTIDE SEQUENCE [LARGE SCALE GENOMIC DNA]</scope>
    <source>
        <strain evidence="7 8">O3.65</strain>
    </source>
</reference>
<evidence type="ECO:0000256" key="3">
    <source>
        <dbReference type="ARBA" id="ARBA00022691"/>
    </source>
</evidence>
<dbReference type="AlphaFoldDB" id="A0A132BXP4"/>
<dbReference type="EC" id="2.1.1.176" evidence="7"/>
<dbReference type="GO" id="GO:0003723">
    <property type="term" value="F:RNA binding"/>
    <property type="evidence" value="ECO:0007669"/>
    <property type="project" value="UniProtKB-UniRule"/>
</dbReference>
<dbReference type="Gene3D" id="3.40.50.150">
    <property type="entry name" value="Vaccinia Virus protein VP39"/>
    <property type="match status" value="1"/>
</dbReference>
<dbReference type="SUPFAM" id="SSF53335">
    <property type="entry name" value="S-adenosyl-L-methionine-dependent methyltransferases"/>
    <property type="match status" value="1"/>
</dbReference>
<evidence type="ECO:0000256" key="2">
    <source>
        <dbReference type="ARBA" id="ARBA00022679"/>
    </source>
</evidence>
<dbReference type="InterPro" id="IPR023267">
    <property type="entry name" value="RCMT"/>
</dbReference>
<comment type="caution">
    <text evidence="7">The sequence shown here is derived from an EMBL/GenBank/DDBJ whole genome shotgun (WGS) entry which is preliminary data.</text>
</comment>
<evidence type="ECO:0000259" key="6">
    <source>
        <dbReference type="PROSITE" id="PS51686"/>
    </source>
</evidence>
<dbReference type="InterPro" id="IPR054728">
    <property type="entry name" value="RsmB-like_ferredoxin"/>
</dbReference>
<dbReference type="Pfam" id="PF01189">
    <property type="entry name" value="Methyltr_RsmB-F"/>
    <property type="match status" value="1"/>
</dbReference>